<feature type="transmembrane region" description="Helical" evidence="8">
    <location>
        <begin position="440"/>
        <end position="464"/>
    </location>
</feature>
<dbReference type="RefSeq" id="WP_343756214.1">
    <property type="nucleotide sequence ID" value="NZ_BAAACW010000128.1"/>
</dbReference>
<dbReference type="PANTHER" id="PTHR42682:SF4">
    <property type="entry name" value="NADH-UBIQUINONE_PLASTOQUINONE"/>
    <property type="match status" value="1"/>
</dbReference>
<dbReference type="PANTHER" id="PTHR42682">
    <property type="entry name" value="HYDROGENASE-4 COMPONENT F"/>
    <property type="match status" value="1"/>
</dbReference>
<reference evidence="11" key="1">
    <citation type="journal article" date="2019" name="Int. J. Syst. Evol. Microbiol.">
        <title>The Global Catalogue of Microorganisms (GCM) 10K type strain sequencing project: providing services to taxonomists for standard genome sequencing and annotation.</title>
        <authorList>
            <consortium name="The Broad Institute Genomics Platform"/>
            <consortium name="The Broad Institute Genome Sequencing Center for Infectious Disease"/>
            <person name="Wu L."/>
            <person name="Ma J."/>
        </authorList>
    </citation>
    <scope>NUCLEOTIDE SEQUENCE [LARGE SCALE GENOMIC DNA]</scope>
    <source>
        <strain evidence="11">JCM 12662</strain>
    </source>
</reference>
<dbReference type="InterPro" id="IPR003918">
    <property type="entry name" value="NADH_UbQ_OxRdtase"/>
</dbReference>
<dbReference type="PRINTS" id="PR01437">
    <property type="entry name" value="NUOXDRDTASE4"/>
</dbReference>
<feature type="transmembrane region" description="Helical" evidence="8">
    <location>
        <begin position="27"/>
        <end position="44"/>
    </location>
</feature>
<evidence type="ECO:0000256" key="6">
    <source>
        <dbReference type="ARBA" id="ARBA00023136"/>
    </source>
</evidence>
<keyword evidence="5" id="KW-0560">Oxidoreductase</keyword>
<keyword evidence="6 8" id="KW-0472">Membrane</keyword>
<keyword evidence="3 7" id="KW-0812">Transmembrane</keyword>
<feature type="transmembrane region" description="Helical" evidence="8">
    <location>
        <begin position="75"/>
        <end position="93"/>
    </location>
</feature>
<feature type="transmembrane region" description="Helical" evidence="8">
    <location>
        <begin position="398"/>
        <end position="419"/>
    </location>
</feature>
<feature type="transmembrane region" description="Helical" evidence="8">
    <location>
        <begin position="357"/>
        <end position="378"/>
    </location>
</feature>
<feature type="transmembrane region" description="Helical" evidence="8">
    <location>
        <begin position="197"/>
        <end position="221"/>
    </location>
</feature>
<keyword evidence="11" id="KW-1185">Reference proteome</keyword>
<evidence type="ECO:0000256" key="3">
    <source>
        <dbReference type="ARBA" id="ARBA00022692"/>
    </source>
</evidence>
<dbReference type="Pfam" id="PF00361">
    <property type="entry name" value="Proton_antipo_M"/>
    <property type="match status" value="1"/>
</dbReference>
<feature type="domain" description="NADH:quinone oxidoreductase/Mrp antiporter transmembrane" evidence="9">
    <location>
        <begin position="119"/>
        <end position="408"/>
    </location>
</feature>
<evidence type="ECO:0000256" key="2">
    <source>
        <dbReference type="ARBA" id="ARBA00022475"/>
    </source>
</evidence>
<evidence type="ECO:0000256" key="4">
    <source>
        <dbReference type="ARBA" id="ARBA00022989"/>
    </source>
</evidence>
<evidence type="ECO:0000256" key="5">
    <source>
        <dbReference type="ARBA" id="ARBA00023002"/>
    </source>
</evidence>
<comment type="caution">
    <text evidence="10">The sequence shown here is derived from an EMBL/GenBank/DDBJ whole genome shotgun (WGS) entry which is preliminary data.</text>
</comment>
<feature type="transmembrane region" description="Helical" evidence="8">
    <location>
        <begin position="153"/>
        <end position="173"/>
    </location>
</feature>
<dbReference type="EMBL" id="BAAACW010000128">
    <property type="protein sequence ID" value="GAA0367921.1"/>
    <property type="molecule type" value="Genomic_DNA"/>
</dbReference>
<keyword evidence="2" id="KW-1003">Cell membrane</keyword>
<comment type="subcellular location">
    <subcellularLocation>
        <location evidence="1">Cell membrane</location>
        <topology evidence="1">Multi-pass membrane protein</topology>
    </subcellularLocation>
    <subcellularLocation>
        <location evidence="7">Membrane</location>
        <topology evidence="7">Multi-pass membrane protein</topology>
    </subcellularLocation>
</comment>
<evidence type="ECO:0000256" key="8">
    <source>
        <dbReference type="SAM" id="Phobius"/>
    </source>
</evidence>
<name>A0ABP3HDD2_9LACT</name>
<feature type="transmembrane region" description="Helical" evidence="8">
    <location>
        <begin position="291"/>
        <end position="309"/>
    </location>
</feature>
<evidence type="ECO:0000313" key="11">
    <source>
        <dbReference type="Proteomes" id="UP001501166"/>
    </source>
</evidence>
<sequence length="515" mass="57703">MLYWLVLCPILIGVAHLTFGKKESKRWVIAVQIGIVLYATYLYYRMNQGDSIINHLGSSSGLAAITLSVNELTIVFIWITTLLFLGLYIYGYFTEYFDNYTGFLYLTLESLVLVLFLTNDLFNIYVLLEVSTIIIALLITSNREKQAVYNSMIYLFVTVISSSFWLFGTGMLYRTYGYFDLNMISEVLTQVDNPRSLILPFSFLLSAVSTKIALFPLHGWLPKAYSAPSAPPIVPAVLSGIYEAAGLYLFLRVVTLFSGVIPINSFLLAIGFISGIFGFIRALIEDDIYMVLAYSTISQIGLIVIGMATGTEDGFWGSVYHILAHSLFKSTLFLATGDLIRYYGTRKISEIKGVMKTLPISGVSFVLGLLGLTGAPFFNGAISKNLIGSGIYSTPLYILLNVITLGTVLYSFKLMSVLVGDNQLSKEVREKDQPKDYYQWITLSFGLLTLFTGLFGEPVMSFLYDYQLDIAMSDRLQHTLTYILLLAIGFFLFSKYKSNKKVLFRIMGINLSLIR</sequence>
<keyword evidence="4 8" id="KW-1133">Transmembrane helix</keyword>
<evidence type="ECO:0000256" key="1">
    <source>
        <dbReference type="ARBA" id="ARBA00004651"/>
    </source>
</evidence>
<dbReference type="InterPro" id="IPR001750">
    <property type="entry name" value="ND/Mrp_TM"/>
</dbReference>
<dbReference type="Proteomes" id="UP001501166">
    <property type="component" value="Unassembled WGS sequence"/>
</dbReference>
<protein>
    <recommendedName>
        <fullName evidence="9">NADH:quinone oxidoreductase/Mrp antiporter transmembrane domain-containing protein</fullName>
    </recommendedName>
</protein>
<dbReference type="InterPro" id="IPR052175">
    <property type="entry name" value="ComplexI-like_HydComp"/>
</dbReference>
<feature type="transmembrane region" description="Helical" evidence="8">
    <location>
        <begin position="263"/>
        <end position="284"/>
    </location>
</feature>
<feature type="transmembrane region" description="Helical" evidence="8">
    <location>
        <begin position="233"/>
        <end position="251"/>
    </location>
</feature>
<proteinExistence type="predicted"/>
<evidence type="ECO:0000259" key="9">
    <source>
        <dbReference type="Pfam" id="PF00361"/>
    </source>
</evidence>
<accession>A0ABP3HDD2</accession>
<feature type="transmembrane region" description="Helical" evidence="8">
    <location>
        <begin position="124"/>
        <end position="141"/>
    </location>
</feature>
<evidence type="ECO:0000313" key="10">
    <source>
        <dbReference type="EMBL" id="GAA0367921.1"/>
    </source>
</evidence>
<gene>
    <name evidence="10" type="ORF">GCM10008932_19720</name>
</gene>
<feature type="transmembrane region" description="Helical" evidence="8">
    <location>
        <begin position="315"/>
        <end position="336"/>
    </location>
</feature>
<feature type="transmembrane region" description="Helical" evidence="8">
    <location>
        <begin position="476"/>
        <end position="493"/>
    </location>
</feature>
<organism evidence="10 11">
    <name type="scientific">Alkalibacterium iburiense</name>
    <dbReference type="NCBI Taxonomy" id="290589"/>
    <lineage>
        <taxon>Bacteria</taxon>
        <taxon>Bacillati</taxon>
        <taxon>Bacillota</taxon>
        <taxon>Bacilli</taxon>
        <taxon>Lactobacillales</taxon>
        <taxon>Carnobacteriaceae</taxon>
        <taxon>Alkalibacterium</taxon>
    </lineage>
</organism>
<evidence type="ECO:0000256" key="7">
    <source>
        <dbReference type="RuleBase" id="RU000320"/>
    </source>
</evidence>